<name>A0A6G4TUB6_9ACTN</name>
<dbReference type="AlphaFoldDB" id="A0A6G4TUB6"/>
<evidence type="ECO:0000313" key="10">
    <source>
        <dbReference type="Proteomes" id="UP000481583"/>
    </source>
</evidence>
<feature type="transmembrane region" description="Helical" evidence="7">
    <location>
        <begin position="178"/>
        <end position="200"/>
    </location>
</feature>
<keyword evidence="2 7" id="KW-0813">Transport</keyword>
<keyword evidence="10" id="KW-1185">Reference proteome</keyword>
<organism evidence="9 10">
    <name type="scientific">Streptomyces coryli</name>
    <dbReference type="NCBI Taxonomy" id="1128680"/>
    <lineage>
        <taxon>Bacteria</taxon>
        <taxon>Bacillati</taxon>
        <taxon>Actinomycetota</taxon>
        <taxon>Actinomycetes</taxon>
        <taxon>Kitasatosporales</taxon>
        <taxon>Streptomycetaceae</taxon>
        <taxon>Streptomyces</taxon>
    </lineage>
</organism>
<feature type="transmembrane region" description="Helical" evidence="7">
    <location>
        <begin position="100"/>
        <end position="123"/>
    </location>
</feature>
<sequence length="315" mass="33333">MLRYVLRRLPSAVIVLLLATIPVFAVLRLAPGDPAATVAGPDAGPEVIASVRHDMGLDRSLTAQYFSWLGDALQGDFATSFVSKAPVSDLVMRGLGNTGTLTLCALLLAVLIAFPLGLAQALARTGRLRSLLSGLNVVMLSVPPYVTGVVLVLIFSVGLRLLPPGGYVSVFDDPVAGFQFLLLPAICLALPAAAVLARFLTASLQRVFQEEHYFASRMRGLSAKRLVLRHGLPNAVGPVVTVLGIQIGHLLGGAVIVESIFAWAGLGQTLVTAASARDYPLVQALLLLAVTVFIALQLLSDVVYAVIDPRVRERT</sequence>
<keyword evidence="6 7" id="KW-0472">Membrane</keyword>
<dbReference type="InterPro" id="IPR035906">
    <property type="entry name" value="MetI-like_sf"/>
</dbReference>
<feature type="domain" description="ABC transmembrane type-1" evidence="8">
    <location>
        <begin position="95"/>
        <end position="300"/>
    </location>
</feature>
<accession>A0A6G4TUB6</accession>
<dbReference type="PANTHER" id="PTHR43163">
    <property type="entry name" value="DIPEPTIDE TRANSPORT SYSTEM PERMEASE PROTEIN DPPB-RELATED"/>
    <property type="match status" value="1"/>
</dbReference>
<reference evidence="9 10" key="1">
    <citation type="submission" date="2020-02" db="EMBL/GenBank/DDBJ databases">
        <title>Whole-genome analyses of novel actinobacteria.</title>
        <authorList>
            <person name="Sahin N."/>
        </authorList>
    </citation>
    <scope>NUCLEOTIDE SEQUENCE [LARGE SCALE GENOMIC DNA]</scope>
    <source>
        <strain evidence="9 10">A7024</strain>
    </source>
</reference>
<dbReference type="RefSeq" id="WP_165233218.1">
    <property type="nucleotide sequence ID" value="NZ_JAAKZV010000017.1"/>
</dbReference>
<proteinExistence type="inferred from homology"/>
<dbReference type="Pfam" id="PF19300">
    <property type="entry name" value="BPD_transp_1_N"/>
    <property type="match status" value="1"/>
</dbReference>
<feature type="transmembrane region" description="Helical" evidence="7">
    <location>
        <begin position="284"/>
        <end position="307"/>
    </location>
</feature>
<evidence type="ECO:0000313" key="9">
    <source>
        <dbReference type="EMBL" id="NGN63575.1"/>
    </source>
</evidence>
<dbReference type="GO" id="GO:0055085">
    <property type="term" value="P:transmembrane transport"/>
    <property type="evidence" value="ECO:0007669"/>
    <property type="project" value="InterPro"/>
</dbReference>
<comment type="subcellular location">
    <subcellularLocation>
        <location evidence="1 7">Cell membrane</location>
        <topology evidence="1 7">Multi-pass membrane protein</topology>
    </subcellularLocation>
</comment>
<keyword evidence="4 7" id="KW-0812">Transmembrane</keyword>
<evidence type="ECO:0000256" key="1">
    <source>
        <dbReference type="ARBA" id="ARBA00004651"/>
    </source>
</evidence>
<dbReference type="CDD" id="cd06261">
    <property type="entry name" value="TM_PBP2"/>
    <property type="match status" value="1"/>
</dbReference>
<gene>
    <name evidence="9" type="ORF">G5C51_06600</name>
</gene>
<dbReference type="PANTHER" id="PTHR43163:SF6">
    <property type="entry name" value="DIPEPTIDE TRANSPORT SYSTEM PERMEASE PROTEIN DPPB-RELATED"/>
    <property type="match status" value="1"/>
</dbReference>
<dbReference type="PROSITE" id="PS50928">
    <property type="entry name" value="ABC_TM1"/>
    <property type="match status" value="1"/>
</dbReference>
<dbReference type="Pfam" id="PF00528">
    <property type="entry name" value="BPD_transp_1"/>
    <property type="match status" value="1"/>
</dbReference>
<feature type="transmembrane region" description="Helical" evidence="7">
    <location>
        <begin position="12"/>
        <end position="30"/>
    </location>
</feature>
<evidence type="ECO:0000256" key="3">
    <source>
        <dbReference type="ARBA" id="ARBA00022475"/>
    </source>
</evidence>
<evidence type="ECO:0000256" key="2">
    <source>
        <dbReference type="ARBA" id="ARBA00022448"/>
    </source>
</evidence>
<dbReference type="GO" id="GO:0005886">
    <property type="term" value="C:plasma membrane"/>
    <property type="evidence" value="ECO:0007669"/>
    <property type="project" value="UniProtKB-SubCell"/>
</dbReference>
<evidence type="ECO:0000256" key="4">
    <source>
        <dbReference type="ARBA" id="ARBA00022692"/>
    </source>
</evidence>
<protein>
    <submittedName>
        <fullName evidence="9">ABC transporter permease</fullName>
    </submittedName>
</protein>
<keyword evidence="5 7" id="KW-1133">Transmembrane helix</keyword>
<evidence type="ECO:0000256" key="5">
    <source>
        <dbReference type="ARBA" id="ARBA00022989"/>
    </source>
</evidence>
<comment type="caution">
    <text evidence="9">The sequence shown here is derived from an EMBL/GenBank/DDBJ whole genome shotgun (WGS) entry which is preliminary data.</text>
</comment>
<dbReference type="Gene3D" id="1.10.3720.10">
    <property type="entry name" value="MetI-like"/>
    <property type="match status" value="1"/>
</dbReference>
<feature type="transmembrane region" description="Helical" evidence="7">
    <location>
        <begin position="135"/>
        <end position="158"/>
    </location>
</feature>
<dbReference type="InterPro" id="IPR045621">
    <property type="entry name" value="BPD_transp_1_N"/>
</dbReference>
<comment type="similarity">
    <text evidence="7">Belongs to the binding-protein-dependent transport system permease family.</text>
</comment>
<dbReference type="Proteomes" id="UP000481583">
    <property type="component" value="Unassembled WGS sequence"/>
</dbReference>
<dbReference type="EMBL" id="JAAKZV010000017">
    <property type="protein sequence ID" value="NGN63575.1"/>
    <property type="molecule type" value="Genomic_DNA"/>
</dbReference>
<keyword evidence="3" id="KW-1003">Cell membrane</keyword>
<evidence type="ECO:0000256" key="6">
    <source>
        <dbReference type="ARBA" id="ARBA00023136"/>
    </source>
</evidence>
<dbReference type="SUPFAM" id="SSF161098">
    <property type="entry name" value="MetI-like"/>
    <property type="match status" value="1"/>
</dbReference>
<feature type="transmembrane region" description="Helical" evidence="7">
    <location>
        <begin position="235"/>
        <end position="264"/>
    </location>
</feature>
<evidence type="ECO:0000256" key="7">
    <source>
        <dbReference type="RuleBase" id="RU363032"/>
    </source>
</evidence>
<dbReference type="InterPro" id="IPR000515">
    <property type="entry name" value="MetI-like"/>
</dbReference>
<evidence type="ECO:0000259" key="8">
    <source>
        <dbReference type="PROSITE" id="PS50928"/>
    </source>
</evidence>